<feature type="domain" description="SsuA/THI5-like" evidence="2">
    <location>
        <begin position="62"/>
        <end position="277"/>
    </location>
</feature>
<dbReference type="AlphaFoldDB" id="A0A1S2LK61"/>
<dbReference type="Gene3D" id="3.40.190.10">
    <property type="entry name" value="Periplasmic binding protein-like II"/>
    <property type="match status" value="2"/>
</dbReference>
<dbReference type="PANTHER" id="PTHR31528:SF3">
    <property type="entry name" value="THIAMINE BIOSYNTHESIS PROTEIN HI_0357-RELATED"/>
    <property type="match status" value="1"/>
</dbReference>
<proteinExistence type="predicted"/>
<name>A0A1S2LK61_9BACI</name>
<keyword evidence="1" id="KW-0732">Signal</keyword>
<dbReference type="RefSeq" id="WP_071313209.1">
    <property type="nucleotide sequence ID" value="NZ_MLQQ01000018.1"/>
</dbReference>
<accession>A0A1S2LK61</accession>
<feature type="signal peptide" evidence="1">
    <location>
        <begin position="1"/>
        <end position="19"/>
    </location>
</feature>
<feature type="chain" id="PRO_5039331322" evidence="1">
    <location>
        <begin position="20"/>
        <end position="350"/>
    </location>
</feature>
<dbReference type="Pfam" id="PF09084">
    <property type="entry name" value="NMT1"/>
    <property type="match status" value="1"/>
</dbReference>
<reference evidence="3 4" key="1">
    <citation type="submission" date="2016-10" db="EMBL/GenBank/DDBJ databases">
        <title>Draft genome sequences of four alkaliphilic bacteria belonging to the Anaerobacillus genus.</title>
        <authorList>
            <person name="Bassil N.M."/>
            <person name="Lloyd J.R."/>
        </authorList>
    </citation>
    <scope>NUCLEOTIDE SEQUENCE [LARGE SCALE GENOMIC DNA]</scope>
    <source>
        <strain evidence="3 4">DSM 15340</strain>
    </source>
</reference>
<dbReference type="InterPro" id="IPR015168">
    <property type="entry name" value="SsuA/THI5"/>
</dbReference>
<dbReference type="GO" id="GO:0009228">
    <property type="term" value="P:thiamine biosynthetic process"/>
    <property type="evidence" value="ECO:0007669"/>
    <property type="project" value="InterPro"/>
</dbReference>
<evidence type="ECO:0000259" key="2">
    <source>
        <dbReference type="Pfam" id="PF09084"/>
    </source>
</evidence>
<comment type="caution">
    <text evidence="3">The sequence shown here is derived from an EMBL/GenBank/DDBJ whole genome shotgun (WGS) entry which is preliminary data.</text>
</comment>
<protein>
    <submittedName>
        <fullName evidence="3">ABC transporter substrate-binding protein</fullName>
    </submittedName>
</protein>
<keyword evidence="4" id="KW-1185">Reference proteome</keyword>
<evidence type="ECO:0000256" key="1">
    <source>
        <dbReference type="SAM" id="SignalP"/>
    </source>
</evidence>
<evidence type="ECO:0000313" key="3">
    <source>
        <dbReference type="EMBL" id="OIJ12902.1"/>
    </source>
</evidence>
<organism evidence="3 4">
    <name type="scientific">Anaerobacillus arseniciselenatis</name>
    <dbReference type="NCBI Taxonomy" id="85682"/>
    <lineage>
        <taxon>Bacteria</taxon>
        <taxon>Bacillati</taxon>
        <taxon>Bacillota</taxon>
        <taxon>Bacilli</taxon>
        <taxon>Bacillales</taxon>
        <taxon>Bacillaceae</taxon>
        <taxon>Anaerobacillus</taxon>
    </lineage>
</organism>
<dbReference type="PANTHER" id="PTHR31528">
    <property type="entry name" value="4-AMINO-5-HYDROXYMETHYL-2-METHYLPYRIMIDINE PHOSPHATE SYNTHASE THI11-RELATED"/>
    <property type="match status" value="1"/>
</dbReference>
<sequence>MKKLLLFFVSILIFSLVVACGQGETEEATQQGGQVSDETAEGEKTGEVELVEMDIMLDWYPNAVHSYLYVAIENGYFEEEGIDLNIQFPANPTDPINLAAAGRVTLGITYQPDVVMARANQDVPVKSIAAIVRSPLNHIVIMEDSEIQSPKDLEGKQVGYPGIPLNESLIKTMVSSDGGDPDKVSMIDVGFELGSSIISERVDAVIGAYINHEVPVLRHKGYETRYFNPVDYGVPSFYELVIVTNDNTWDERQEDIAAFWRAATRGYEFMRDNSEEALAILFDNQDQANFPLIEDVEKESLEILLPKMESEVGFGSQARESWRETVDWMMEFELINEEPSLDDIFVNIVE</sequence>
<gene>
    <name evidence="3" type="ORF">BKP35_10080</name>
</gene>
<dbReference type="InterPro" id="IPR027939">
    <property type="entry name" value="NMT1/THI5"/>
</dbReference>
<dbReference type="Proteomes" id="UP000180098">
    <property type="component" value="Unassembled WGS sequence"/>
</dbReference>
<evidence type="ECO:0000313" key="4">
    <source>
        <dbReference type="Proteomes" id="UP000180098"/>
    </source>
</evidence>
<dbReference type="SUPFAM" id="SSF53850">
    <property type="entry name" value="Periplasmic binding protein-like II"/>
    <property type="match status" value="1"/>
</dbReference>
<dbReference type="PROSITE" id="PS51257">
    <property type="entry name" value="PROKAR_LIPOPROTEIN"/>
    <property type="match status" value="1"/>
</dbReference>
<dbReference type="EMBL" id="MLQQ01000018">
    <property type="protein sequence ID" value="OIJ12902.1"/>
    <property type="molecule type" value="Genomic_DNA"/>
</dbReference>